<sequence length="235" mass="26589">MVSFVRHFFPELPSTQSFLRGWASQAALPEGTLVWTLRQTEGYGRKGTPWYATPGESLTFSFFLRPRCSLDTLTPRAALALYDAIAPYTQKPLFLKWPNDLWCPQGKLAGILTEVVWDSPTPQAFIGIGLNVYQKSFPPGLPAASLSQVGNPPPHLSALLDDFEQAFQRWYEAPDTQARHTFLMRLERKGRFSIQGQTYEGELYEWHPEKGLCLSTPHGKLWVSPGHLHMLWPSS</sequence>
<name>H5SK31_9BACT</name>
<evidence type="ECO:0000259" key="2">
    <source>
        <dbReference type="PROSITE" id="PS51733"/>
    </source>
</evidence>
<dbReference type="EMBL" id="AP011750">
    <property type="protein sequence ID" value="BAL56517.1"/>
    <property type="molecule type" value="Genomic_DNA"/>
</dbReference>
<organism evidence="3">
    <name type="scientific">uncultured Bacteroidota bacterium</name>
    <dbReference type="NCBI Taxonomy" id="152509"/>
    <lineage>
        <taxon>Bacteria</taxon>
        <taxon>Pseudomonadati</taxon>
        <taxon>Bacteroidota</taxon>
        <taxon>environmental samples</taxon>
    </lineage>
</organism>
<protein>
    <submittedName>
        <fullName evidence="3">BirA family transcriptional regulator, biotin operon repressor / biotin-[acetyl-CoA-carboxylase] ligase</fullName>
    </submittedName>
</protein>
<dbReference type="Pfam" id="PF03099">
    <property type="entry name" value="BPL_LplA_LipB"/>
    <property type="match status" value="1"/>
</dbReference>
<gene>
    <name evidence="3" type="ORF">HGMM_F40B03C05</name>
</gene>
<reference evidence="3" key="2">
    <citation type="journal article" date="2012" name="PLoS ONE">
        <title>A Deeply Branching Thermophilic Bacterium with an Ancient Acetyl-CoA Pathway Dominates a Subsurface Ecosystem.</title>
        <authorList>
            <person name="Takami H."/>
            <person name="Noguchi H."/>
            <person name="Takaki Y."/>
            <person name="Uchiyama I."/>
            <person name="Toyoda A."/>
            <person name="Nishi S."/>
            <person name="Chee G.-J."/>
            <person name="Arai W."/>
            <person name="Nunoura T."/>
            <person name="Itoh T."/>
            <person name="Hattori M."/>
            <person name="Takai K."/>
        </authorList>
    </citation>
    <scope>NUCLEOTIDE SEQUENCE</scope>
</reference>
<dbReference type="CDD" id="cd16442">
    <property type="entry name" value="BPL"/>
    <property type="match status" value="1"/>
</dbReference>
<dbReference type="Gene3D" id="3.30.930.10">
    <property type="entry name" value="Bira Bifunctional Protein, Domain 2"/>
    <property type="match status" value="1"/>
</dbReference>
<dbReference type="PANTHER" id="PTHR12835">
    <property type="entry name" value="BIOTIN PROTEIN LIGASE"/>
    <property type="match status" value="1"/>
</dbReference>
<evidence type="ECO:0000256" key="1">
    <source>
        <dbReference type="ARBA" id="ARBA00022598"/>
    </source>
</evidence>
<dbReference type="GO" id="GO:0004077">
    <property type="term" value="F:biotin--[biotin carboxyl-carrier protein] ligase activity"/>
    <property type="evidence" value="ECO:0007669"/>
    <property type="project" value="InterPro"/>
</dbReference>
<dbReference type="NCBIfam" id="TIGR00121">
    <property type="entry name" value="birA_ligase"/>
    <property type="match status" value="1"/>
</dbReference>
<dbReference type="PROSITE" id="PS51733">
    <property type="entry name" value="BPL_LPL_CATALYTIC"/>
    <property type="match status" value="1"/>
</dbReference>
<proteinExistence type="predicted"/>
<keyword evidence="1 3" id="KW-0436">Ligase</keyword>
<evidence type="ECO:0000313" key="3">
    <source>
        <dbReference type="EMBL" id="BAL56517.1"/>
    </source>
</evidence>
<dbReference type="InterPro" id="IPR004143">
    <property type="entry name" value="BPL_LPL_catalytic"/>
</dbReference>
<dbReference type="InterPro" id="IPR004408">
    <property type="entry name" value="Biotin_CoA_COase_ligase"/>
</dbReference>
<feature type="domain" description="BPL/LPL catalytic" evidence="2">
    <location>
        <begin position="1"/>
        <end position="175"/>
    </location>
</feature>
<dbReference type="SUPFAM" id="SSF55681">
    <property type="entry name" value="Class II aaRS and biotin synthetases"/>
    <property type="match status" value="1"/>
</dbReference>
<dbReference type="PANTHER" id="PTHR12835:SF5">
    <property type="entry name" value="BIOTIN--PROTEIN LIGASE"/>
    <property type="match status" value="1"/>
</dbReference>
<accession>H5SK31</accession>
<reference evidence="3" key="1">
    <citation type="journal article" date="2005" name="Environ. Microbiol.">
        <title>Genetic and functional properties of uncultivated thermophilic crenarchaeotes from a subsurface gold mine as revealed by analysis of genome fragments.</title>
        <authorList>
            <person name="Nunoura T."/>
            <person name="Hirayama H."/>
            <person name="Takami H."/>
            <person name="Oida H."/>
            <person name="Nishi S."/>
            <person name="Shimamura S."/>
            <person name="Suzuki Y."/>
            <person name="Inagaki F."/>
            <person name="Takai K."/>
            <person name="Nealson K.H."/>
            <person name="Horikoshi K."/>
        </authorList>
    </citation>
    <scope>NUCLEOTIDE SEQUENCE</scope>
</reference>
<dbReference type="InterPro" id="IPR045864">
    <property type="entry name" value="aa-tRNA-synth_II/BPL/LPL"/>
</dbReference>
<dbReference type="GO" id="GO:0005737">
    <property type="term" value="C:cytoplasm"/>
    <property type="evidence" value="ECO:0007669"/>
    <property type="project" value="TreeGrafter"/>
</dbReference>
<dbReference type="AlphaFoldDB" id="H5SK31"/>